<reference evidence="2" key="1">
    <citation type="submission" date="2016-07" db="EMBL/GenBank/DDBJ databases">
        <authorList>
            <person name="Bretaudeau A."/>
        </authorList>
    </citation>
    <scope>NUCLEOTIDE SEQUENCE</scope>
    <source>
        <strain evidence="2">Rice</strain>
        <tissue evidence="2">Whole body</tissue>
    </source>
</reference>
<evidence type="ECO:0000256" key="1">
    <source>
        <dbReference type="SAM" id="MobiDB-lite"/>
    </source>
</evidence>
<accession>A0A2H1VGI1</accession>
<sequence length="244" mass="27666">MDIMLRCCGCVWAPPIIFIGTHSLALVETTQLSYVFYMERYVQWMAFLLSIHHILQLQFPRTKNRKKPSDTSPDPGIEPLPGSRTGNHSANKAVIHSFIHSYYNKSVEGSILYIENIERINSRGCYWIDIKPKYFYSTGRELNRGISLIIMGLAVFGVTQNGEIKLPHEDRHPRGRSRGRKLVHNIIFLDIKFSCNNFALACGRSVGEPCFDTNGSARPRKKSASIIYIIKQASEIGFTRVTVG</sequence>
<name>A0A2H1VGI1_SPOFR</name>
<protein>
    <submittedName>
        <fullName evidence="2">SFRICE_003347</fullName>
    </submittedName>
</protein>
<evidence type="ECO:0000313" key="2">
    <source>
        <dbReference type="EMBL" id="SOQ39916.1"/>
    </source>
</evidence>
<proteinExistence type="predicted"/>
<organism evidence="2">
    <name type="scientific">Spodoptera frugiperda</name>
    <name type="common">Fall armyworm</name>
    <dbReference type="NCBI Taxonomy" id="7108"/>
    <lineage>
        <taxon>Eukaryota</taxon>
        <taxon>Metazoa</taxon>
        <taxon>Ecdysozoa</taxon>
        <taxon>Arthropoda</taxon>
        <taxon>Hexapoda</taxon>
        <taxon>Insecta</taxon>
        <taxon>Pterygota</taxon>
        <taxon>Neoptera</taxon>
        <taxon>Endopterygota</taxon>
        <taxon>Lepidoptera</taxon>
        <taxon>Glossata</taxon>
        <taxon>Ditrysia</taxon>
        <taxon>Noctuoidea</taxon>
        <taxon>Noctuidae</taxon>
        <taxon>Amphipyrinae</taxon>
        <taxon>Spodoptera</taxon>
    </lineage>
</organism>
<feature type="region of interest" description="Disordered" evidence="1">
    <location>
        <begin position="63"/>
        <end position="86"/>
    </location>
</feature>
<dbReference type="AlphaFoldDB" id="A0A2H1VGI1"/>
<dbReference type="EMBL" id="ODYU01002434">
    <property type="protein sequence ID" value="SOQ39916.1"/>
    <property type="molecule type" value="Genomic_DNA"/>
</dbReference>
<gene>
    <name evidence="2" type="ORF">SFRICE_003347</name>
</gene>